<reference evidence="2" key="1">
    <citation type="submission" date="2022-10" db="EMBL/GenBank/DDBJ databases">
        <title>The complete genomes of actinobacterial strains from the NBC collection.</title>
        <authorList>
            <person name="Joergensen T.S."/>
            <person name="Alvarez Arevalo M."/>
            <person name="Sterndorff E.B."/>
            <person name="Faurdal D."/>
            <person name="Vuksanovic O."/>
            <person name="Mourched A.-S."/>
            <person name="Charusanti P."/>
            <person name="Shaw S."/>
            <person name="Blin K."/>
            <person name="Weber T."/>
        </authorList>
    </citation>
    <scope>NUCLEOTIDE SEQUENCE</scope>
    <source>
        <strain evidence="2">NBC_01482</strain>
    </source>
</reference>
<name>A0ABZ1YTP6_9NOCA</name>
<evidence type="ECO:0000313" key="2">
    <source>
        <dbReference type="EMBL" id="WUV46398.1"/>
    </source>
</evidence>
<organism evidence="2 3">
    <name type="scientific">Nocardia vinacea</name>
    <dbReference type="NCBI Taxonomy" id="96468"/>
    <lineage>
        <taxon>Bacteria</taxon>
        <taxon>Bacillati</taxon>
        <taxon>Actinomycetota</taxon>
        <taxon>Actinomycetes</taxon>
        <taxon>Mycobacteriales</taxon>
        <taxon>Nocardiaceae</taxon>
        <taxon>Nocardia</taxon>
    </lineage>
</organism>
<dbReference type="Gene3D" id="1.10.357.10">
    <property type="entry name" value="Tetracycline Repressor, domain 2"/>
    <property type="match status" value="1"/>
</dbReference>
<dbReference type="InterPro" id="IPR036271">
    <property type="entry name" value="Tet_transcr_reg_TetR-rel_C_sf"/>
</dbReference>
<evidence type="ECO:0000313" key="3">
    <source>
        <dbReference type="Proteomes" id="UP001432062"/>
    </source>
</evidence>
<dbReference type="Proteomes" id="UP001432062">
    <property type="component" value="Chromosome"/>
</dbReference>
<proteinExistence type="predicted"/>
<dbReference type="Pfam" id="PF21597">
    <property type="entry name" value="TetR_C_43"/>
    <property type="match status" value="1"/>
</dbReference>
<gene>
    <name evidence="2" type="ORF">OG563_46395</name>
</gene>
<evidence type="ECO:0000259" key="1">
    <source>
        <dbReference type="Pfam" id="PF21597"/>
    </source>
</evidence>
<dbReference type="InterPro" id="IPR049445">
    <property type="entry name" value="TetR_SbtR-like_C"/>
</dbReference>
<sequence length="64" mass="6704">MNGIGEELVDRASRSATLGPDATAADVFTLINAAAWTREHAGSDQADRLIALVFNGLRAPNHSA</sequence>
<protein>
    <recommendedName>
        <fullName evidence="1">Transcriptional regulator SbtR-like C-terminal domain-containing protein</fullName>
    </recommendedName>
</protein>
<keyword evidence="3" id="KW-1185">Reference proteome</keyword>
<dbReference type="EMBL" id="CP109441">
    <property type="protein sequence ID" value="WUV46398.1"/>
    <property type="molecule type" value="Genomic_DNA"/>
</dbReference>
<dbReference type="SUPFAM" id="SSF48498">
    <property type="entry name" value="Tetracyclin repressor-like, C-terminal domain"/>
    <property type="match status" value="1"/>
</dbReference>
<accession>A0ABZ1YTP6</accession>
<feature type="domain" description="Transcriptional regulator SbtR-like C-terminal" evidence="1">
    <location>
        <begin position="1"/>
        <end position="59"/>
    </location>
</feature>